<gene>
    <name evidence="2" type="ORF">HGB38_30910</name>
</gene>
<proteinExistence type="predicted"/>
<dbReference type="InterPro" id="IPR058987">
    <property type="entry name" value="MPN635_N"/>
</dbReference>
<dbReference type="AlphaFoldDB" id="A0A7X6R6P0"/>
<evidence type="ECO:0000313" key="3">
    <source>
        <dbReference type="Proteomes" id="UP000540698"/>
    </source>
</evidence>
<name>A0A7X6R6P0_9NOCA</name>
<protein>
    <recommendedName>
        <fullName evidence="1">MPN635 N-terminal domain-containing protein</fullName>
    </recommendedName>
</protein>
<keyword evidence="3" id="KW-1185">Reference proteome</keyword>
<comment type="caution">
    <text evidence="2">The sequence shown here is derived from an EMBL/GenBank/DDBJ whole genome shotgun (WGS) entry which is preliminary data.</text>
</comment>
<accession>A0A7X6R6P0</accession>
<dbReference type="RefSeq" id="WP_062971519.1">
    <property type="nucleotide sequence ID" value="NZ_JAAXOS010000018.1"/>
</dbReference>
<reference evidence="2 3" key="1">
    <citation type="submission" date="2020-04" db="EMBL/GenBank/DDBJ databases">
        <title>MicrobeNet Type strains.</title>
        <authorList>
            <person name="Nicholson A.C."/>
        </authorList>
    </citation>
    <scope>NUCLEOTIDE SEQUENCE [LARGE SCALE GENOMIC DNA]</scope>
    <source>
        <strain evidence="2 3">DSM 44956</strain>
    </source>
</reference>
<dbReference type="EMBL" id="JAAXOS010000018">
    <property type="protein sequence ID" value="NKY30592.1"/>
    <property type="molecule type" value="Genomic_DNA"/>
</dbReference>
<evidence type="ECO:0000259" key="1">
    <source>
        <dbReference type="Pfam" id="PF25856"/>
    </source>
</evidence>
<dbReference type="Proteomes" id="UP000540698">
    <property type="component" value="Unassembled WGS sequence"/>
</dbReference>
<sequence length="299" mass="33037">MDQFVQAICYFIEGDRYERQIVGPQGLAELLPLTPVPSEALTKGLRQALNRERSNVGRTAYADRVKAILEECRTVGVARGLADDLAAFTTGGMHDELGWNDIALHACRVLATHEKVVFVSRSDREFGAAQLDDARDEGFRLVLVPDNIAGRIGNLTDFEGEPLYDLDGYRDAWNDSFTFIFVDPARLTPNERQVYSLTGPLLAALGIVPTRIGVSEILISETMRLNSIGHEILGVYERATKRIIIRRDQLTAPADFCGTLLHELTHAGTNTTDGTLAFENALTQQLGARAVALLRNTRR</sequence>
<organism evidence="2 3">
    <name type="scientific">Nocardia gamkensis</name>
    <dbReference type="NCBI Taxonomy" id="352869"/>
    <lineage>
        <taxon>Bacteria</taxon>
        <taxon>Bacillati</taxon>
        <taxon>Actinomycetota</taxon>
        <taxon>Actinomycetes</taxon>
        <taxon>Mycobacteriales</taxon>
        <taxon>Nocardiaceae</taxon>
        <taxon>Nocardia</taxon>
    </lineage>
</organism>
<dbReference type="Pfam" id="PF25856">
    <property type="entry name" value="MPN635_N"/>
    <property type="match status" value="1"/>
</dbReference>
<feature type="domain" description="MPN635 N-terminal" evidence="1">
    <location>
        <begin position="40"/>
        <end position="73"/>
    </location>
</feature>
<evidence type="ECO:0000313" key="2">
    <source>
        <dbReference type="EMBL" id="NKY30592.1"/>
    </source>
</evidence>